<reference evidence="1 2" key="1">
    <citation type="submission" date="2019-01" db="EMBL/GenBank/DDBJ databases">
        <authorList>
            <person name="Ferrante I. M."/>
        </authorList>
    </citation>
    <scope>NUCLEOTIDE SEQUENCE [LARGE SCALE GENOMIC DNA]</scope>
    <source>
        <strain evidence="1 2">B856</strain>
    </source>
</reference>
<dbReference type="Proteomes" id="UP000291116">
    <property type="component" value="Unassembled WGS sequence"/>
</dbReference>
<evidence type="ECO:0000313" key="2">
    <source>
        <dbReference type="Proteomes" id="UP000291116"/>
    </source>
</evidence>
<sequence>MEEIAAPNSSPSCPCFSSSSCCLEDDGGVDEDEAWGSSFSESVECEDGGVGVWFSMLFVSDGLDAFSRATNLARNRRQSSPMDSSSKRSVRARSEFLICNAVLPCIRVSVFGGTNPMAEDKIANATIALGSDVIVVLLFQYFLPKLDCREKVIILIVE</sequence>
<evidence type="ECO:0000313" key="1">
    <source>
        <dbReference type="EMBL" id="VEU36347.1"/>
    </source>
</evidence>
<keyword evidence="2" id="KW-1185">Reference proteome</keyword>
<dbReference type="EMBL" id="CAACVS010000086">
    <property type="protein sequence ID" value="VEU36347.1"/>
    <property type="molecule type" value="Genomic_DNA"/>
</dbReference>
<name>A0A448Z2L9_9STRA</name>
<dbReference type="AlphaFoldDB" id="A0A448Z2L9"/>
<proteinExistence type="predicted"/>
<protein>
    <submittedName>
        <fullName evidence="1">Uncharacterized protein</fullName>
    </submittedName>
</protein>
<organism evidence="1 2">
    <name type="scientific">Pseudo-nitzschia multistriata</name>
    <dbReference type="NCBI Taxonomy" id="183589"/>
    <lineage>
        <taxon>Eukaryota</taxon>
        <taxon>Sar</taxon>
        <taxon>Stramenopiles</taxon>
        <taxon>Ochrophyta</taxon>
        <taxon>Bacillariophyta</taxon>
        <taxon>Bacillariophyceae</taxon>
        <taxon>Bacillariophycidae</taxon>
        <taxon>Bacillariales</taxon>
        <taxon>Bacillariaceae</taxon>
        <taxon>Pseudo-nitzschia</taxon>
    </lineage>
</organism>
<gene>
    <name evidence="1" type="ORF">PSNMU_V1.4_AUG-EV-PASAV3_0031020</name>
</gene>
<accession>A0A448Z2L9</accession>